<protein>
    <recommendedName>
        <fullName evidence="3">Carboxypeptidase regulatory-like domain-containing protein</fullName>
    </recommendedName>
</protein>
<organism evidence="1 2">
    <name type="scientific">Terrisporobacter glycolicus ATCC 14880 = DSM 1288</name>
    <dbReference type="NCBI Taxonomy" id="1121315"/>
    <lineage>
        <taxon>Bacteria</taxon>
        <taxon>Bacillati</taxon>
        <taxon>Bacillota</taxon>
        <taxon>Clostridia</taxon>
        <taxon>Peptostreptococcales</taxon>
        <taxon>Peptostreptococcaceae</taxon>
        <taxon>Terrisporobacter</taxon>
    </lineage>
</organism>
<reference evidence="1 2" key="1">
    <citation type="journal article" date="2023" name="PLoS ONE">
        <title>Genome-based metabolic and phylogenomic analysis of three Terrisporobacter species.</title>
        <authorList>
            <person name="Boer T."/>
            <person name="Bengelsdorf F.R."/>
            <person name="Bomeke M."/>
            <person name="Daniel R."/>
            <person name="Poehlein A."/>
        </authorList>
    </citation>
    <scope>NUCLEOTIDE SEQUENCE [LARGE SCALE GENOMIC DNA]</scope>
    <source>
        <strain evidence="1 2">DSM 1288</strain>
    </source>
</reference>
<keyword evidence="2" id="KW-1185">Reference proteome</keyword>
<dbReference type="Proteomes" id="UP001348492">
    <property type="component" value="Chromosome"/>
</dbReference>
<proteinExistence type="predicted"/>
<name>A0ABZ2EZT6_9FIRM</name>
<evidence type="ECO:0008006" key="3">
    <source>
        <dbReference type="Google" id="ProtNLM"/>
    </source>
</evidence>
<dbReference type="EMBL" id="CP117523">
    <property type="protein sequence ID" value="WWD85018.1"/>
    <property type="molecule type" value="Genomic_DNA"/>
</dbReference>
<sequence length="101" mass="11512">MSYKVITCTIKKNEIKNNVLISKMFVLEKEINSVIIGTVSNKEGKVIKGCAVVLQEYSSQEDQIIDKSIVYTNEEGYFGFSLVLKKNKKYRIIVYAPNNLI</sequence>
<gene>
    <name evidence="1" type="ORF">TEGL_34650</name>
</gene>
<dbReference type="RefSeq" id="WP_018591664.1">
    <property type="nucleotide sequence ID" value="NZ_CP117523.1"/>
</dbReference>
<evidence type="ECO:0000313" key="1">
    <source>
        <dbReference type="EMBL" id="WWD85018.1"/>
    </source>
</evidence>
<dbReference type="SUPFAM" id="SSF49464">
    <property type="entry name" value="Carboxypeptidase regulatory domain-like"/>
    <property type="match status" value="1"/>
</dbReference>
<dbReference type="InterPro" id="IPR008969">
    <property type="entry name" value="CarboxyPept-like_regulatory"/>
</dbReference>
<accession>A0ABZ2EZT6</accession>
<evidence type="ECO:0000313" key="2">
    <source>
        <dbReference type="Proteomes" id="UP001348492"/>
    </source>
</evidence>